<evidence type="ECO:0000313" key="3">
    <source>
        <dbReference type="Proteomes" id="UP000546257"/>
    </source>
</evidence>
<accession>A0A7J9SNG2</accession>
<dbReference type="AlphaFoldDB" id="A0A7J9SNG2"/>
<keyword evidence="1" id="KW-1133">Transmembrane helix</keyword>
<dbReference type="EMBL" id="JACKXD010000006">
    <property type="protein sequence ID" value="MBB6647726.1"/>
    <property type="molecule type" value="Genomic_DNA"/>
</dbReference>
<comment type="caution">
    <text evidence="2">The sequence shown here is derived from an EMBL/GenBank/DDBJ whole genome shotgun (WGS) entry which is preliminary data.</text>
</comment>
<feature type="transmembrane region" description="Helical" evidence="1">
    <location>
        <begin position="30"/>
        <end position="49"/>
    </location>
</feature>
<keyword evidence="1" id="KW-0812">Transmembrane</keyword>
<dbReference type="RefSeq" id="WP_185194093.1">
    <property type="nucleotide sequence ID" value="NZ_JACKXD010000006.1"/>
</dbReference>
<sequence length="88" mass="8997">MPSDTPFFDAGSGTLDVAEILSEAIPLARLIGLFVGVSLLPFILGAFSFGTGSLVGAAFVLLGQFVLAVGAGIVLLYVVVRARQLSNA</sequence>
<reference evidence="2 3" key="1">
    <citation type="submission" date="2020-08" db="EMBL/GenBank/DDBJ databases">
        <authorList>
            <person name="Seo M.-J."/>
        </authorList>
    </citation>
    <scope>NUCLEOTIDE SEQUENCE [LARGE SCALE GENOMIC DNA]</scope>
    <source>
        <strain evidence="2 3">MBLA0160</strain>
    </source>
</reference>
<gene>
    <name evidence="2" type="ORF">H5V44_15785</name>
</gene>
<organism evidence="2 3">
    <name type="scientific">Halobellus ruber</name>
    <dbReference type="NCBI Taxonomy" id="2761102"/>
    <lineage>
        <taxon>Archaea</taxon>
        <taxon>Methanobacteriati</taxon>
        <taxon>Methanobacteriota</taxon>
        <taxon>Stenosarchaea group</taxon>
        <taxon>Halobacteria</taxon>
        <taxon>Halobacteriales</taxon>
        <taxon>Haloferacaceae</taxon>
        <taxon>Halobellus</taxon>
    </lineage>
</organism>
<protein>
    <submittedName>
        <fullName evidence="2">Uncharacterized protein</fullName>
    </submittedName>
</protein>
<evidence type="ECO:0000256" key="1">
    <source>
        <dbReference type="SAM" id="Phobius"/>
    </source>
</evidence>
<keyword evidence="3" id="KW-1185">Reference proteome</keyword>
<dbReference type="Proteomes" id="UP000546257">
    <property type="component" value="Unassembled WGS sequence"/>
</dbReference>
<feature type="transmembrane region" description="Helical" evidence="1">
    <location>
        <begin position="55"/>
        <end position="80"/>
    </location>
</feature>
<name>A0A7J9SNG2_9EURY</name>
<proteinExistence type="predicted"/>
<evidence type="ECO:0000313" key="2">
    <source>
        <dbReference type="EMBL" id="MBB6647726.1"/>
    </source>
</evidence>
<keyword evidence="1" id="KW-0472">Membrane</keyword>